<evidence type="ECO:0000256" key="1">
    <source>
        <dbReference type="ARBA" id="ARBA00001970"/>
    </source>
</evidence>
<comment type="caution">
    <text evidence="15">The sequence shown here is derived from an EMBL/GenBank/DDBJ whole genome shotgun (WGS) entry which is preliminary data.</text>
</comment>
<dbReference type="InterPro" id="IPR016174">
    <property type="entry name" value="Di-haem_cyt_TM"/>
</dbReference>
<feature type="transmembrane region" description="Helical" evidence="13">
    <location>
        <begin position="12"/>
        <end position="30"/>
    </location>
</feature>
<dbReference type="InterPro" id="IPR052168">
    <property type="entry name" value="Cytochrome_b561_oxidase"/>
</dbReference>
<dbReference type="GO" id="GO:0005886">
    <property type="term" value="C:plasma membrane"/>
    <property type="evidence" value="ECO:0007669"/>
    <property type="project" value="UniProtKB-SubCell"/>
</dbReference>
<evidence type="ECO:0000256" key="8">
    <source>
        <dbReference type="ARBA" id="ARBA00022982"/>
    </source>
</evidence>
<organism evidence="15 16">
    <name type="scientific">Leucothrix arctica</name>
    <dbReference type="NCBI Taxonomy" id="1481894"/>
    <lineage>
        <taxon>Bacteria</taxon>
        <taxon>Pseudomonadati</taxon>
        <taxon>Pseudomonadota</taxon>
        <taxon>Gammaproteobacteria</taxon>
        <taxon>Thiotrichales</taxon>
        <taxon>Thiotrichaceae</taxon>
        <taxon>Leucothrix</taxon>
    </lineage>
</organism>
<keyword evidence="5" id="KW-0349">Heme</keyword>
<evidence type="ECO:0000256" key="13">
    <source>
        <dbReference type="SAM" id="Phobius"/>
    </source>
</evidence>
<evidence type="ECO:0000256" key="3">
    <source>
        <dbReference type="ARBA" id="ARBA00022448"/>
    </source>
</evidence>
<dbReference type="Pfam" id="PF01292">
    <property type="entry name" value="Ni_hydr_CYTB"/>
    <property type="match status" value="1"/>
</dbReference>
<evidence type="ECO:0000256" key="6">
    <source>
        <dbReference type="ARBA" id="ARBA00022692"/>
    </source>
</evidence>
<keyword evidence="9 13" id="KW-1133">Transmembrane helix</keyword>
<keyword evidence="6 13" id="KW-0812">Transmembrane</keyword>
<feature type="transmembrane region" description="Helical" evidence="13">
    <location>
        <begin position="82"/>
        <end position="105"/>
    </location>
</feature>
<accession>A0A317C4K9</accession>
<sequence>MKYDLTARVLHWASALVILWATISGFYTLLPNIETQVKQLIAGFNVSLTALFIPFFCYRVFHRIKSRSPASSDQISTFEKKISGVMHLMLYVVVGVVLVTGVLMMDKPISIFNVVTFDQVFNNQTVITVFKTIHKYATELLALCVFIHIAALVKHELMGKKILSCMI</sequence>
<evidence type="ECO:0000313" key="16">
    <source>
        <dbReference type="Proteomes" id="UP000245506"/>
    </source>
</evidence>
<name>A0A317C4K9_9GAMM</name>
<dbReference type="Proteomes" id="UP000245506">
    <property type="component" value="Unassembled WGS sequence"/>
</dbReference>
<keyword evidence="8" id="KW-0249">Electron transport</keyword>
<evidence type="ECO:0000256" key="10">
    <source>
        <dbReference type="ARBA" id="ARBA00023004"/>
    </source>
</evidence>
<reference evidence="15 16" key="1">
    <citation type="submission" date="2018-05" db="EMBL/GenBank/DDBJ databases">
        <title>Leucothrix arctica sp. nov., isolated from Arctic seawater.</title>
        <authorList>
            <person name="Choi A."/>
            <person name="Baek K."/>
        </authorList>
    </citation>
    <scope>NUCLEOTIDE SEQUENCE [LARGE SCALE GENOMIC DNA]</scope>
    <source>
        <strain evidence="15 16">IMCC9719</strain>
    </source>
</reference>
<evidence type="ECO:0000256" key="12">
    <source>
        <dbReference type="ARBA" id="ARBA00037975"/>
    </source>
</evidence>
<evidence type="ECO:0000256" key="9">
    <source>
        <dbReference type="ARBA" id="ARBA00022989"/>
    </source>
</evidence>
<dbReference type="AlphaFoldDB" id="A0A317C4K9"/>
<gene>
    <name evidence="15" type="ORF">DKT75_18535</name>
</gene>
<keyword evidence="3" id="KW-0813">Transport</keyword>
<feature type="transmembrane region" description="Helical" evidence="13">
    <location>
        <begin position="136"/>
        <end position="153"/>
    </location>
</feature>
<evidence type="ECO:0000256" key="5">
    <source>
        <dbReference type="ARBA" id="ARBA00022617"/>
    </source>
</evidence>
<protein>
    <recommendedName>
        <fullName evidence="14">Cytochrome b561 bacterial/Ni-hydrogenase domain-containing protein</fullName>
    </recommendedName>
</protein>
<dbReference type="GO" id="GO:0022904">
    <property type="term" value="P:respiratory electron transport chain"/>
    <property type="evidence" value="ECO:0007669"/>
    <property type="project" value="InterPro"/>
</dbReference>
<evidence type="ECO:0000256" key="7">
    <source>
        <dbReference type="ARBA" id="ARBA00022723"/>
    </source>
</evidence>
<proteinExistence type="inferred from homology"/>
<dbReference type="SUPFAM" id="SSF81342">
    <property type="entry name" value="Transmembrane di-heme cytochromes"/>
    <property type="match status" value="1"/>
</dbReference>
<dbReference type="OrthoDB" id="8589936at2"/>
<evidence type="ECO:0000313" key="15">
    <source>
        <dbReference type="EMBL" id="PWQ93616.1"/>
    </source>
</evidence>
<feature type="domain" description="Cytochrome b561 bacterial/Ni-hydrogenase" evidence="14">
    <location>
        <begin position="3"/>
        <end position="167"/>
    </location>
</feature>
<evidence type="ECO:0000256" key="4">
    <source>
        <dbReference type="ARBA" id="ARBA00022475"/>
    </source>
</evidence>
<keyword evidence="16" id="KW-1185">Reference proteome</keyword>
<dbReference type="PANTHER" id="PTHR30529:SF1">
    <property type="entry name" value="CYTOCHROME B561 HOMOLOG 2"/>
    <property type="match status" value="1"/>
</dbReference>
<dbReference type="EMBL" id="QGKL01000042">
    <property type="protein sequence ID" value="PWQ93616.1"/>
    <property type="molecule type" value="Genomic_DNA"/>
</dbReference>
<comment type="similarity">
    <text evidence="12">Belongs to the cytochrome b561 family.</text>
</comment>
<dbReference type="InterPro" id="IPR011577">
    <property type="entry name" value="Cyt_b561_bac/Ni-Hgenase"/>
</dbReference>
<comment type="subcellular location">
    <subcellularLocation>
        <location evidence="2">Cell membrane</location>
        <topology evidence="2">Multi-pass membrane protein</topology>
    </subcellularLocation>
</comment>
<dbReference type="GO" id="GO:0020037">
    <property type="term" value="F:heme binding"/>
    <property type="evidence" value="ECO:0007669"/>
    <property type="project" value="TreeGrafter"/>
</dbReference>
<evidence type="ECO:0000256" key="2">
    <source>
        <dbReference type="ARBA" id="ARBA00004651"/>
    </source>
</evidence>
<comment type="cofactor">
    <cofactor evidence="1">
        <name>heme b</name>
        <dbReference type="ChEBI" id="CHEBI:60344"/>
    </cofactor>
</comment>
<keyword evidence="10" id="KW-0408">Iron</keyword>
<dbReference type="PANTHER" id="PTHR30529">
    <property type="entry name" value="CYTOCHROME B561"/>
    <property type="match status" value="1"/>
</dbReference>
<dbReference type="GO" id="GO:0009055">
    <property type="term" value="F:electron transfer activity"/>
    <property type="evidence" value="ECO:0007669"/>
    <property type="project" value="InterPro"/>
</dbReference>
<evidence type="ECO:0000256" key="11">
    <source>
        <dbReference type="ARBA" id="ARBA00023136"/>
    </source>
</evidence>
<evidence type="ECO:0000259" key="14">
    <source>
        <dbReference type="Pfam" id="PF01292"/>
    </source>
</evidence>
<keyword evidence="4" id="KW-1003">Cell membrane</keyword>
<keyword evidence="11 13" id="KW-0472">Membrane</keyword>
<feature type="transmembrane region" description="Helical" evidence="13">
    <location>
        <begin position="42"/>
        <end position="61"/>
    </location>
</feature>
<keyword evidence="7" id="KW-0479">Metal-binding</keyword>
<dbReference type="GO" id="GO:0046872">
    <property type="term" value="F:metal ion binding"/>
    <property type="evidence" value="ECO:0007669"/>
    <property type="project" value="UniProtKB-KW"/>
</dbReference>
<dbReference type="RefSeq" id="WP_109825592.1">
    <property type="nucleotide sequence ID" value="NZ_QGKL01000042.1"/>
</dbReference>